<dbReference type="CDD" id="cd01347">
    <property type="entry name" value="ligand_gated_channel"/>
    <property type="match status" value="1"/>
</dbReference>
<dbReference type="PANTHER" id="PTHR30069">
    <property type="entry name" value="TONB-DEPENDENT OUTER MEMBRANE RECEPTOR"/>
    <property type="match status" value="1"/>
</dbReference>
<proteinExistence type="inferred from homology"/>
<dbReference type="HAMAP" id="MF_01531">
    <property type="entry name" value="BtuB"/>
    <property type="match status" value="1"/>
</dbReference>
<sequence precursor="true">MKKTALATAIVSLLSHAYTSPVFAQNTTTETDETMVVTANRFEQSAKDVIAPVEVVTKEDIEAMQAKSLDEVLRRLPGIQVGKSGGYGQQTSLFVRGTESDHILILMNGIRIGSATAGNAAINLISLNGVERVEYIRGPRTAVYGADAIGGVINIITSTTEEYTSVTGGLGSNNYKQLGAVTSRKVNENLYIKAAVSQEKEDGFSVSSNPTDLDDDGFENTNISLEAMYQFSEAFLSRVNFDYSEGSVEYDPAKSYKDYKNYNLALSNEYKTSKWHSTFVIATNQDNNDNFSYYDNYDKVIFETKRDTVYLNTFYSVTEKIIFGAGLDWYKDDVSDSTDVVNFDETTRTNMAGFITGLYQGDKLQVEASLRNDDNQRYGNNSTWQFGAGYEVIENIRLTANSGTAFKAPTFNDLYSPLDCSYGTCYSGNPNLKPEESENYEVAIEGAYTFAFVRVAAYRNNITNLISGSIKENVGKATIEGIELSTSFETGPISHQVSFDWMDPKNEDTGEVLARRAKRSGKWNSSYIVNDFLFDLSYLYQDERLNYSGGDMLDSYSLFDLAGTYFITDSFSVSARIANMFNEEYETAGGYNTQERSYYGTATYKF</sequence>
<keyword evidence="16" id="KW-0675">Receptor</keyword>
<evidence type="ECO:0000256" key="12">
    <source>
        <dbReference type="PROSITE-ProRule" id="PRU01360"/>
    </source>
</evidence>
<evidence type="ECO:0000259" key="14">
    <source>
        <dbReference type="Pfam" id="PF00593"/>
    </source>
</evidence>
<dbReference type="PANTHER" id="PTHR30069:SF53">
    <property type="entry name" value="COLICIN I RECEPTOR-RELATED"/>
    <property type="match status" value="1"/>
</dbReference>
<dbReference type="InterPro" id="IPR010101">
    <property type="entry name" value="B12_transptr_BtuB"/>
</dbReference>
<keyword evidence="3 11" id="KW-1134">Transmembrane beta strand</keyword>
<dbReference type="AlphaFoldDB" id="A0A4Q5KUA2"/>
<dbReference type="Proteomes" id="UP000294063">
    <property type="component" value="Unassembled WGS sequence"/>
</dbReference>
<dbReference type="EMBL" id="SEZN01000047">
    <property type="protein sequence ID" value="RYU60941.1"/>
    <property type="molecule type" value="Genomic_DNA"/>
</dbReference>
<evidence type="ECO:0000256" key="3">
    <source>
        <dbReference type="ARBA" id="ARBA00022452"/>
    </source>
</evidence>
<comment type="subcellular location">
    <subcellularLocation>
        <location evidence="1 11 12">Cell outer membrane</location>
        <topology evidence="1 11 12">Multi-pass membrane protein</topology>
    </subcellularLocation>
</comment>
<comment type="function">
    <text evidence="11">Involved in the active translocation of vitamin B12 (cyanocobalamin) across the outer membrane to the periplasmic space. It derives its energy for transport by interacting with the trans-periplasmic membrane protein TonB.</text>
</comment>
<evidence type="ECO:0000256" key="1">
    <source>
        <dbReference type="ARBA" id="ARBA00004571"/>
    </source>
</evidence>
<keyword evidence="9 11" id="KW-0472">Membrane</keyword>
<feature type="chain" id="PRO_5021050019" description="Vitamin B12 transporter BtuB" evidence="11">
    <location>
        <begin position="25"/>
        <end position="606"/>
    </location>
</feature>
<feature type="domain" description="TonB-dependent receptor-like beta-barrel" evidence="14">
    <location>
        <begin position="227"/>
        <end position="579"/>
    </location>
</feature>
<evidence type="ECO:0000313" key="19">
    <source>
        <dbReference type="Proteomes" id="UP000294166"/>
    </source>
</evidence>
<feature type="short sequence motif" description="TonB box" evidence="11">
    <location>
        <begin position="33"/>
        <end position="40"/>
    </location>
</feature>
<evidence type="ECO:0000256" key="10">
    <source>
        <dbReference type="ARBA" id="ARBA00023237"/>
    </source>
</evidence>
<dbReference type="EMBL" id="SEZK01000041">
    <property type="protein sequence ID" value="RYU48943.1"/>
    <property type="molecule type" value="Genomic_DNA"/>
</dbReference>
<dbReference type="InterPro" id="IPR036942">
    <property type="entry name" value="Beta-barrel_TonB_sf"/>
</dbReference>
<evidence type="ECO:0000313" key="16">
    <source>
        <dbReference type="EMBL" id="RYU48943.1"/>
    </source>
</evidence>
<dbReference type="Gene3D" id="2.40.170.20">
    <property type="entry name" value="TonB-dependent receptor, beta-barrel domain"/>
    <property type="match status" value="1"/>
</dbReference>
<organism evidence="16 18">
    <name type="scientific">Aliivibrio finisterrensis</name>
    <dbReference type="NCBI Taxonomy" id="511998"/>
    <lineage>
        <taxon>Bacteria</taxon>
        <taxon>Pseudomonadati</taxon>
        <taxon>Pseudomonadota</taxon>
        <taxon>Gammaproteobacteria</taxon>
        <taxon>Vibrionales</taxon>
        <taxon>Vibrionaceae</taxon>
        <taxon>Aliivibrio</taxon>
    </lineage>
</organism>
<keyword evidence="4 11" id="KW-0812">Transmembrane</keyword>
<evidence type="ECO:0000256" key="6">
    <source>
        <dbReference type="ARBA" id="ARBA00023065"/>
    </source>
</evidence>
<dbReference type="SUPFAM" id="SSF56935">
    <property type="entry name" value="Porins"/>
    <property type="match status" value="1"/>
</dbReference>
<keyword evidence="2 11" id="KW-0813">Transport</keyword>
<dbReference type="InterPro" id="IPR037066">
    <property type="entry name" value="Plug_dom_sf"/>
</dbReference>
<dbReference type="Proteomes" id="UP000294166">
    <property type="component" value="Unassembled WGS sequence"/>
</dbReference>
<dbReference type="InterPro" id="IPR039426">
    <property type="entry name" value="TonB-dep_rcpt-like"/>
</dbReference>
<gene>
    <name evidence="11" type="primary">btuB</name>
    <name evidence="17" type="ORF">ERW53_18475</name>
    <name evidence="16" type="ORF">ERW57_16710</name>
</gene>
<evidence type="ECO:0000313" key="17">
    <source>
        <dbReference type="EMBL" id="RYU60941.1"/>
    </source>
</evidence>
<keyword evidence="10 11" id="KW-0998">Cell outer membrane</keyword>
<evidence type="ECO:0000259" key="15">
    <source>
        <dbReference type="Pfam" id="PF07715"/>
    </source>
</evidence>
<feature type="signal peptide" evidence="11">
    <location>
        <begin position="1"/>
        <end position="24"/>
    </location>
</feature>
<dbReference type="Gene3D" id="2.170.130.10">
    <property type="entry name" value="TonB-dependent receptor, plug domain"/>
    <property type="match status" value="1"/>
</dbReference>
<dbReference type="InterPro" id="IPR000531">
    <property type="entry name" value="Beta-barrel_TonB"/>
</dbReference>
<comment type="caution">
    <text evidence="16">The sequence shown here is derived from an EMBL/GenBank/DDBJ whole genome shotgun (WGS) entry which is preliminary data.</text>
</comment>
<comment type="similarity">
    <text evidence="11">Belongs to the TonB-dependent receptor family. BtuB (TC 1.B.14.3.1) subfamily.</text>
</comment>
<reference evidence="18 19" key="1">
    <citation type="submission" date="2019-02" db="EMBL/GenBank/DDBJ databases">
        <title>Genome sequences of Aliivibrio finisterrensis strains from farmed Atlantic salmon.</title>
        <authorList>
            <person name="Bowman J.P."/>
        </authorList>
    </citation>
    <scope>NUCLEOTIDE SEQUENCE [LARGE SCALE GENOMIC DNA]</scope>
    <source>
        <strain evidence="17 19">A21</strain>
        <strain evidence="16 18">A46</strain>
    </source>
</reference>
<dbReference type="Pfam" id="PF00593">
    <property type="entry name" value="TonB_dep_Rec_b-barrel"/>
    <property type="match status" value="1"/>
</dbReference>
<dbReference type="Pfam" id="PF07715">
    <property type="entry name" value="Plug"/>
    <property type="match status" value="1"/>
</dbReference>
<keyword evidence="19" id="KW-1185">Reference proteome</keyword>
<dbReference type="GO" id="GO:0046930">
    <property type="term" value="C:pore complex"/>
    <property type="evidence" value="ECO:0007669"/>
    <property type="project" value="UniProtKB-KW"/>
</dbReference>
<evidence type="ECO:0000256" key="4">
    <source>
        <dbReference type="ARBA" id="ARBA00022692"/>
    </source>
</evidence>
<evidence type="ECO:0000256" key="7">
    <source>
        <dbReference type="ARBA" id="ARBA00023077"/>
    </source>
</evidence>
<evidence type="ECO:0000256" key="8">
    <source>
        <dbReference type="ARBA" id="ARBA00023114"/>
    </source>
</evidence>
<dbReference type="InterPro" id="IPR012910">
    <property type="entry name" value="Plug_dom"/>
</dbReference>
<dbReference type="PROSITE" id="PS52016">
    <property type="entry name" value="TONB_DEPENDENT_REC_3"/>
    <property type="match status" value="1"/>
</dbReference>
<feature type="short sequence motif" description="TonB box" evidence="13">
    <location>
        <begin position="34"/>
        <end position="40"/>
    </location>
</feature>
<evidence type="ECO:0000256" key="13">
    <source>
        <dbReference type="PROSITE-ProRule" id="PRU10143"/>
    </source>
</evidence>
<feature type="domain" description="TonB-dependent receptor plug" evidence="15">
    <location>
        <begin position="46"/>
        <end position="152"/>
    </location>
</feature>
<dbReference type="GO" id="GO:0009279">
    <property type="term" value="C:cell outer membrane"/>
    <property type="evidence" value="ECO:0007669"/>
    <property type="project" value="UniProtKB-SubCell"/>
</dbReference>
<evidence type="ECO:0000313" key="18">
    <source>
        <dbReference type="Proteomes" id="UP000294063"/>
    </source>
</evidence>
<evidence type="ECO:0000256" key="2">
    <source>
        <dbReference type="ARBA" id="ARBA00022448"/>
    </source>
</evidence>
<dbReference type="RefSeq" id="WP_130049217.1">
    <property type="nucleotide sequence ID" value="NZ_SEZK01000041.1"/>
</dbReference>
<keyword evidence="5 11" id="KW-0732">Signal</keyword>
<dbReference type="GO" id="GO:0015420">
    <property type="term" value="F:ABC-type vitamin B12 transporter activity"/>
    <property type="evidence" value="ECO:0007669"/>
    <property type="project" value="InterPro"/>
</dbReference>
<name>A0A4Q5KUA2_9GAMM</name>
<evidence type="ECO:0000256" key="5">
    <source>
        <dbReference type="ARBA" id="ARBA00022729"/>
    </source>
</evidence>
<dbReference type="GO" id="GO:0015288">
    <property type="term" value="F:porin activity"/>
    <property type="evidence" value="ECO:0007669"/>
    <property type="project" value="UniProtKB-KW"/>
</dbReference>
<accession>A0A4Q5KUA2</accession>
<feature type="short sequence motif" description="TonB C-terminal box" evidence="11">
    <location>
        <begin position="589"/>
        <end position="606"/>
    </location>
</feature>
<dbReference type="InterPro" id="IPR010916">
    <property type="entry name" value="TonB_box_CS"/>
</dbReference>
<keyword evidence="7 11" id="KW-0798">TonB box</keyword>
<dbReference type="PROSITE" id="PS00430">
    <property type="entry name" value="TONB_DEPENDENT_REC_1"/>
    <property type="match status" value="1"/>
</dbReference>
<evidence type="ECO:0000256" key="11">
    <source>
        <dbReference type="HAMAP-Rule" id="MF_01531"/>
    </source>
</evidence>
<dbReference type="GO" id="GO:0006811">
    <property type="term" value="P:monoatomic ion transport"/>
    <property type="evidence" value="ECO:0007669"/>
    <property type="project" value="UniProtKB-KW"/>
</dbReference>
<protein>
    <recommendedName>
        <fullName evidence="11">Vitamin B12 transporter BtuB</fullName>
    </recommendedName>
    <alternativeName>
        <fullName evidence="11">Cobalamin receptor</fullName>
    </alternativeName>
    <alternativeName>
        <fullName evidence="11">Outer membrane cobalamin translocator</fullName>
    </alternativeName>
</protein>
<keyword evidence="8 11" id="KW-0626">Porin</keyword>
<evidence type="ECO:0000256" key="9">
    <source>
        <dbReference type="ARBA" id="ARBA00023136"/>
    </source>
</evidence>
<keyword evidence="6 11" id="KW-0406">Ion transport</keyword>